<accession>A0ABD6E5G6</accession>
<sequence>MVRKSDIDQAILCAGLFMMVASYLIYEKWMLIRPSPPVPLQSWEKYVRYQKEAKKDI</sequence>
<proteinExistence type="predicted"/>
<keyword evidence="1" id="KW-0472">Membrane</keyword>
<feature type="transmembrane region" description="Helical" evidence="1">
    <location>
        <begin position="7"/>
        <end position="26"/>
    </location>
</feature>
<evidence type="ECO:0000313" key="2">
    <source>
        <dbReference type="EMBL" id="MFH4974736.1"/>
    </source>
</evidence>
<dbReference type="EMBL" id="JBGFUD010000537">
    <property type="protein sequence ID" value="MFH4974736.1"/>
    <property type="molecule type" value="Genomic_DNA"/>
</dbReference>
<keyword evidence="1" id="KW-1133">Transmembrane helix</keyword>
<dbReference type="AlphaFoldDB" id="A0ABD6E5G6"/>
<dbReference type="Proteomes" id="UP001608902">
    <property type="component" value="Unassembled WGS sequence"/>
</dbReference>
<comment type="caution">
    <text evidence="2">The sequence shown here is derived from an EMBL/GenBank/DDBJ whole genome shotgun (WGS) entry which is preliminary data.</text>
</comment>
<organism evidence="2 3">
    <name type="scientific">Gnathostoma spinigerum</name>
    <dbReference type="NCBI Taxonomy" id="75299"/>
    <lineage>
        <taxon>Eukaryota</taxon>
        <taxon>Metazoa</taxon>
        <taxon>Ecdysozoa</taxon>
        <taxon>Nematoda</taxon>
        <taxon>Chromadorea</taxon>
        <taxon>Rhabditida</taxon>
        <taxon>Spirurina</taxon>
        <taxon>Gnathostomatomorpha</taxon>
        <taxon>Gnathostomatoidea</taxon>
        <taxon>Gnathostomatidae</taxon>
        <taxon>Gnathostoma</taxon>
    </lineage>
</organism>
<evidence type="ECO:0000256" key="1">
    <source>
        <dbReference type="SAM" id="Phobius"/>
    </source>
</evidence>
<evidence type="ECO:0008006" key="4">
    <source>
        <dbReference type="Google" id="ProtNLM"/>
    </source>
</evidence>
<name>A0ABD6E5G6_9BILA</name>
<keyword evidence="3" id="KW-1185">Reference proteome</keyword>
<protein>
    <recommendedName>
        <fullName evidence="4">ATP synthase F0 subunit 8</fullName>
    </recommendedName>
</protein>
<reference evidence="2 3" key="1">
    <citation type="submission" date="2024-08" db="EMBL/GenBank/DDBJ databases">
        <title>Gnathostoma spinigerum genome.</title>
        <authorList>
            <person name="Gonzalez-Bertolin B."/>
            <person name="Monzon S."/>
            <person name="Zaballos A."/>
            <person name="Jimenez P."/>
            <person name="Dekumyoy P."/>
            <person name="Varona S."/>
            <person name="Cuesta I."/>
            <person name="Sumanam S."/>
            <person name="Adisakwattana P."/>
            <person name="Gasser R.B."/>
            <person name="Hernandez-Gonzalez A."/>
            <person name="Young N.D."/>
            <person name="Perteguer M.J."/>
        </authorList>
    </citation>
    <scope>NUCLEOTIDE SEQUENCE [LARGE SCALE GENOMIC DNA]</scope>
    <source>
        <strain evidence="2">AL3</strain>
        <tissue evidence="2">Liver</tissue>
    </source>
</reference>
<gene>
    <name evidence="2" type="ORF">AB6A40_001445</name>
</gene>
<keyword evidence="1" id="KW-0812">Transmembrane</keyword>
<evidence type="ECO:0000313" key="3">
    <source>
        <dbReference type="Proteomes" id="UP001608902"/>
    </source>
</evidence>